<evidence type="ECO:0000256" key="1">
    <source>
        <dbReference type="SAM" id="MobiDB-lite"/>
    </source>
</evidence>
<accession>A0AAE1U6S1</accession>
<dbReference type="EMBL" id="JAWZYT010001437">
    <property type="protein sequence ID" value="KAK4312182.1"/>
    <property type="molecule type" value="Genomic_DNA"/>
</dbReference>
<dbReference type="AlphaFoldDB" id="A0AAE1U6S1"/>
<sequence>MLVWQLVRPPLHIPANTGSQITSSVPSNLVYPQTVISAAVTAPQLITVTALKLETPLHPIPPTRSGSPKTLTRNNPIQTKRNQEKEEARREKIKCAFKAQGRKGGEAITTKE</sequence>
<gene>
    <name evidence="2" type="ORF">Pmani_016365</name>
</gene>
<proteinExistence type="predicted"/>
<name>A0AAE1U6S1_9EUCA</name>
<feature type="region of interest" description="Disordered" evidence="1">
    <location>
        <begin position="56"/>
        <end position="90"/>
    </location>
</feature>
<comment type="caution">
    <text evidence="2">The sequence shown here is derived from an EMBL/GenBank/DDBJ whole genome shotgun (WGS) entry which is preliminary data.</text>
</comment>
<feature type="compositionally biased region" description="Basic and acidic residues" evidence="1">
    <location>
        <begin position="81"/>
        <end position="90"/>
    </location>
</feature>
<reference evidence="2" key="1">
    <citation type="submission" date="2023-11" db="EMBL/GenBank/DDBJ databases">
        <title>Genome assemblies of two species of porcelain crab, Petrolisthes cinctipes and Petrolisthes manimaculis (Anomura: Porcellanidae).</title>
        <authorList>
            <person name="Angst P."/>
        </authorList>
    </citation>
    <scope>NUCLEOTIDE SEQUENCE</scope>
    <source>
        <strain evidence="2">PB745_02</strain>
        <tissue evidence="2">Gill</tissue>
    </source>
</reference>
<keyword evidence="3" id="KW-1185">Reference proteome</keyword>
<evidence type="ECO:0000313" key="3">
    <source>
        <dbReference type="Proteomes" id="UP001292094"/>
    </source>
</evidence>
<protein>
    <submittedName>
        <fullName evidence="2">Uncharacterized protein</fullName>
    </submittedName>
</protein>
<evidence type="ECO:0000313" key="2">
    <source>
        <dbReference type="EMBL" id="KAK4312182.1"/>
    </source>
</evidence>
<dbReference type="Proteomes" id="UP001292094">
    <property type="component" value="Unassembled WGS sequence"/>
</dbReference>
<organism evidence="2 3">
    <name type="scientific">Petrolisthes manimaculis</name>
    <dbReference type="NCBI Taxonomy" id="1843537"/>
    <lineage>
        <taxon>Eukaryota</taxon>
        <taxon>Metazoa</taxon>
        <taxon>Ecdysozoa</taxon>
        <taxon>Arthropoda</taxon>
        <taxon>Crustacea</taxon>
        <taxon>Multicrustacea</taxon>
        <taxon>Malacostraca</taxon>
        <taxon>Eumalacostraca</taxon>
        <taxon>Eucarida</taxon>
        <taxon>Decapoda</taxon>
        <taxon>Pleocyemata</taxon>
        <taxon>Anomura</taxon>
        <taxon>Galatheoidea</taxon>
        <taxon>Porcellanidae</taxon>
        <taxon>Petrolisthes</taxon>
    </lineage>
</organism>
<feature type="compositionally biased region" description="Polar residues" evidence="1">
    <location>
        <begin position="64"/>
        <end position="80"/>
    </location>
</feature>